<keyword evidence="4 6" id="KW-1133">Transmembrane helix</keyword>
<keyword evidence="2 6" id="KW-0812">Transmembrane</keyword>
<dbReference type="AlphaFoldDB" id="A0A7J7HXA9"/>
<dbReference type="GO" id="GO:0016020">
    <property type="term" value="C:membrane"/>
    <property type="evidence" value="ECO:0007669"/>
    <property type="project" value="UniProtKB-SubCell"/>
</dbReference>
<organism evidence="8 9">
    <name type="scientific">Camellia sinensis</name>
    <name type="common">Tea plant</name>
    <name type="synonym">Thea sinensis</name>
    <dbReference type="NCBI Taxonomy" id="4442"/>
    <lineage>
        <taxon>Eukaryota</taxon>
        <taxon>Viridiplantae</taxon>
        <taxon>Streptophyta</taxon>
        <taxon>Embryophyta</taxon>
        <taxon>Tracheophyta</taxon>
        <taxon>Spermatophyta</taxon>
        <taxon>Magnoliopsida</taxon>
        <taxon>eudicotyledons</taxon>
        <taxon>Gunneridae</taxon>
        <taxon>Pentapetalae</taxon>
        <taxon>asterids</taxon>
        <taxon>Ericales</taxon>
        <taxon>Theaceae</taxon>
        <taxon>Camellia</taxon>
    </lineage>
</organism>
<comment type="caution">
    <text evidence="8">The sequence shown here is derived from an EMBL/GenBank/DDBJ whole genome shotgun (WGS) entry which is preliminary data.</text>
</comment>
<evidence type="ECO:0000256" key="1">
    <source>
        <dbReference type="ARBA" id="ARBA00004370"/>
    </source>
</evidence>
<dbReference type="Gene3D" id="2.70.150.10">
    <property type="entry name" value="Calcium-transporting ATPase, cytoplasmic transduction domain A"/>
    <property type="match status" value="1"/>
</dbReference>
<feature type="domain" description="P-type ATPase A" evidence="7">
    <location>
        <begin position="277"/>
        <end position="343"/>
    </location>
</feature>
<dbReference type="InterPro" id="IPR008250">
    <property type="entry name" value="ATPase_P-typ_transduc_dom_A_sf"/>
</dbReference>
<comment type="subcellular location">
    <subcellularLocation>
        <location evidence="1">Membrane</location>
    </subcellularLocation>
</comment>
<dbReference type="InterPro" id="IPR059000">
    <property type="entry name" value="ATPase_P-type_domA"/>
</dbReference>
<evidence type="ECO:0000256" key="6">
    <source>
        <dbReference type="SAM" id="Phobius"/>
    </source>
</evidence>
<reference evidence="9" key="1">
    <citation type="journal article" date="2020" name="Nat. Commun.">
        <title>Genome assembly of wild tea tree DASZ reveals pedigree and selection history of tea varieties.</title>
        <authorList>
            <person name="Zhang W."/>
            <person name="Zhang Y."/>
            <person name="Qiu H."/>
            <person name="Guo Y."/>
            <person name="Wan H."/>
            <person name="Zhang X."/>
            <person name="Scossa F."/>
            <person name="Alseekh S."/>
            <person name="Zhang Q."/>
            <person name="Wang P."/>
            <person name="Xu L."/>
            <person name="Schmidt M.H."/>
            <person name="Jia X."/>
            <person name="Li D."/>
            <person name="Zhu A."/>
            <person name="Guo F."/>
            <person name="Chen W."/>
            <person name="Ni D."/>
            <person name="Usadel B."/>
            <person name="Fernie A.R."/>
            <person name="Wen W."/>
        </authorList>
    </citation>
    <scope>NUCLEOTIDE SEQUENCE [LARGE SCALE GENOMIC DNA]</scope>
    <source>
        <strain evidence="9">cv. G240</strain>
    </source>
</reference>
<dbReference type="PANTHER" id="PTHR46594">
    <property type="entry name" value="P-TYPE CATION-TRANSPORTING ATPASE"/>
    <property type="match status" value="1"/>
</dbReference>
<accession>A0A7J7HXA9</accession>
<name>A0A7J7HXA9_CAMSI</name>
<dbReference type="FunFam" id="2.70.150.10:FF:000002">
    <property type="entry name" value="Copper-transporting ATPase 1, putative"/>
    <property type="match status" value="1"/>
</dbReference>
<keyword evidence="3" id="KW-0479">Metal-binding</keyword>
<evidence type="ECO:0000256" key="2">
    <source>
        <dbReference type="ARBA" id="ARBA00022692"/>
    </source>
</evidence>
<dbReference type="Pfam" id="PF00122">
    <property type="entry name" value="E1-E2_ATPase"/>
    <property type="match status" value="1"/>
</dbReference>
<evidence type="ECO:0000256" key="5">
    <source>
        <dbReference type="ARBA" id="ARBA00023136"/>
    </source>
</evidence>
<sequence length="573" mass="64246">MRQRRWLELLKDYDLTINYHPRKANAVADALSRKTPNNRRRDLVFGVGDHVFLKVSPMKGVMRKYIPDPSHVIDHAPLQLKEDLTYEEHPIQIVDRKEQVLRRRVIHYVKVQWSNHLEREATWELEDEMKRKFEQLFETSALHAHLNECAALSRSLGRDNKTFRSLEETIRETIEDVGFQVTLVEDEMNEKSTQAAGSGCFKAMIFPEGGGREAHRQEEIKQYYKYFLWSFVFTIPVFLTSTVLAKGKAYEAIAKLMDLNPGTAILLSLDNEGNVIREEEIESRLIQKHDVIKVIPGAKVASDGFVIWWQSHVNDSMITGEARPVAKRKGDAVIGGTVNENGYNAILFHVACLLAMQFGISVMVIACPRALGLAAPTAVMVELVLLKVDRIVFDNSGTLTIGKPVVVNTRLLKTMVLQEFYELVAAAEVRLCCSFYLHCRRRRWRSISGHTSCGVRSAGFSSTTATHQTAFAAGYLTPLDSTVESTPTSSSGRASSQNLEVDYARVYTVVIVNCTFPSSVCHGGSGGQLLLHASTNGGGDRNSNVAATIEALSDSPWKLKPISLVYRRNQVWF</sequence>
<evidence type="ECO:0000259" key="7">
    <source>
        <dbReference type="Pfam" id="PF00122"/>
    </source>
</evidence>
<dbReference type="EMBL" id="JACBKZ010000002">
    <property type="protein sequence ID" value="KAF5957493.1"/>
    <property type="molecule type" value="Genomic_DNA"/>
</dbReference>
<protein>
    <recommendedName>
        <fullName evidence="7">P-type ATPase A domain-containing protein</fullName>
    </recommendedName>
</protein>
<dbReference type="SUPFAM" id="SSF81653">
    <property type="entry name" value="Calcium ATPase, transduction domain A"/>
    <property type="match status" value="1"/>
</dbReference>
<dbReference type="PANTHER" id="PTHR46594:SF4">
    <property type="entry name" value="P-TYPE CATION-TRANSPORTING ATPASE"/>
    <property type="match status" value="1"/>
</dbReference>
<dbReference type="Proteomes" id="UP000593564">
    <property type="component" value="Unassembled WGS sequence"/>
</dbReference>
<dbReference type="GO" id="GO:0046872">
    <property type="term" value="F:metal ion binding"/>
    <property type="evidence" value="ECO:0007669"/>
    <property type="project" value="UniProtKB-KW"/>
</dbReference>
<gene>
    <name evidence="8" type="ORF">HYC85_004718</name>
</gene>
<proteinExistence type="predicted"/>
<evidence type="ECO:0000313" key="9">
    <source>
        <dbReference type="Proteomes" id="UP000593564"/>
    </source>
</evidence>
<evidence type="ECO:0000256" key="3">
    <source>
        <dbReference type="ARBA" id="ARBA00022723"/>
    </source>
</evidence>
<reference evidence="8 9" key="2">
    <citation type="submission" date="2020-07" db="EMBL/GenBank/DDBJ databases">
        <title>Genome assembly of wild tea tree DASZ reveals pedigree and selection history of tea varieties.</title>
        <authorList>
            <person name="Zhang W."/>
        </authorList>
    </citation>
    <scope>NUCLEOTIDE SEQUENCE [LARGE SCALE GENOMIC DNA]</scope>
    <source>
        <strain evidence="9">cv. G240</strain>
        <tissue evidence="8">Leaf</tissue>
    </source>
</reference>
<feature type="transmembrane region" description="Helical" evidence="6">
    <location>
        <begin position="226"/>
        <end position="245"/>
    </location>
</feature>
<keyword evidence="5 6" id="KW-0472">Membrane</keyword>
<keyword evidence="9" id="KW-1185">Reference proteome</keyword>
<evidence type="ECO:0000313" key="8">
    <source>
        <dbReference type="EMBL" id="KAF5957493.1"/>
    </source>
</evidence>
<evidence type="ECO:0000256" key="4">
    <source>
        <dbReference type="ARBA" id="ARBA00022989"/>
    </source>
</evidence>